<proteinExistence type="predicted"/>
<dbReference type="AlphaFoldDB" id="A0A6D2JMS5"/>
<feature type="region of interest" description="Disordered" evidence="1">
    <location>
        <begin position="1"/>
        <end position="44"/>
    </location>
</feature>
<evidence type="ECO:0000313" key="2">
    <source>
        <dbReference type="EMBL" id="CAA7041356.1"/>
    </source>
</evidence>
<protein>
    <recommendedName>
        <fullName evidence="4">Transposase, Ptta/En/Spm, plant</fullName>
    </recommendedName>
</protein>
<dbReference type="Proteomes" id="UP000467841">
    <property type="component" value="Unassembled WGS sequence"/>
</dbReference>
<feature type="compositionally biased region" description="Basic and acidic residues" evidence="1">
    <location>
        <begin position="24"/>
        <end position="40"/>
    </location>
</feature>
<feature type="compositionally biased region" description="Polar residues" evidence="1">
    <location>
        <begin position="1"/>
        <end position="13"/>
    </location>
</feature>
<dbReference type="EMBL" id="CACVBM020001243">
    <property type="protein sequence ID" value="CAA7041356.1"/>
    <property type="molecule type" value="Genomic_DNA"/>
</dbReference>
<organism evidence="2 3">
    <name type="scientific">Microthlaspi erraticum</name>
    <dbReference type="NCBI Taxonomy" id="1685480"/>
    <lineage>
        <taxon>Eukaryota</taxon>
        <taxon>Viridiplantae</taxon>
        <taxon>Streptophyta</taxon>
        <taxon>Embryophyta</taxon>
        <taxon>Tracheophyta</taxon>
        <taxon>Spermatophyta</taxon>
        <taxon>Magnoliopsida</taxon>
        <taxon>eudicotyledons</taxon>
        <taxon>Gunneridae</taxon>
        <taxon>Pentapetalae</taxon>
        <taxon>rosids</taxon>
        <taxon>malvids</taxon>
        <taxon>Brassicales</taxon>
        <taxon>Brassicaceae</taxon>
        <taxon>Coluteocarpeae</taxon>
        <taxon>Microthlaspi</taxon>
    </lineage>
</organism>
<feature type="region of interest" description="Disordered" evidence="1">
    <location>
        <begin position="232"/>
        <end position="259"/>
    </location>
</feature>
<name>A0A6D2JMS5_9BRAS</name>
<feature type="region of interest" description="Disordered" evidence="1">
    <location>
        <begin position="58"/>
        <end position="86"/>
    </location>
</feature>
<evidence type="ECO:0008006" key="4">
    <source>
        <dbReference type="Google" id="ProtNLM"/>
    </source>
</evidence>
<comment type="caution">
    <text evidence="2">The sequence shown here is derived from an EMBL/GenBank/DDBJ whole genome shotgun (WGS) entry which is preliminary data.</text>
</comment>
<keyword evidence="3" id="KW-1185">Reference proteome</keyword>
<sequence length="427" mass="48968">MSSYPRSSTQQFSPPLPPVFQDTITREDFDRFMSQERHGYESSTPNFTIDDLARCISQPLPQHNHGSRSSRDDGPSNTDGLEAEESTVETLCSVDHILQAPGRTNMRRLHPDCVGKDIWFRRDKTGRIVKQLLKMLKSDIPHPYPTYNSLPMEVKNWWFQAFAQEFNWDPSITEMVRNDYTTQAVASFKSNLSMWKRKIKAKAPDDLPEWMKAKKTLFDGYRKMWGTEKVAKTAATNSRNRKSPRDGLGQSIHNNGAKTTERLWDELRDEAGGNEPDMLKLIELMHTNKKTGVKDKKVVQITETVRSQVNQIASQRQSQGEGPMTQAEFNAVVVRIISATYDKQGRHGLKRLVDNMHMSFPCNSNAAHEDHEQLREEVKTLKKIQIEKDNQIKFLLKCNKLFLDKLGICPPSPLSSPMEEDESETQE</sequence>
<dbReference type="InterPro" id="IPR004252">
    <property type="entry name" value="Probable_transposase_24"/>
</dbReference>
<gene>
    <name evidence="2" type="ORF">MERR_LOCUS28591</name>
</gene>
<dbReference type="OrthoDB" id="1107702at2759"/>
<reference evidence="2" key="1">
    <citation type="submission" date="2020-01" db="EMBL/GenBank/DDBJ databases">
        <authorList>
            <person name="Mishra B."/>
        </authorList>
    </citation>
    <scope>NUCLEOTIDE SEQUENCE [LARGE SCALE GENOMIC DNA]</scope>
</reference>
<accession>A0A6D2JMS5</accession>
<dbReference type="Pfam" id="PF03004">
    <property type="entry name" value="Transposase_24"/>
    <property type="match status" value="1"/>
</dbReference>
<evidence type="ECO:0000313" key="3">
    <source>
        <dbReference type="Proteomes" id="UP000467841"/>
    </source>
</evidence>
<evidence type="ECO:0000256" key="1">
    <source>
        <dbReference type="SAM" id="MobiDB-lite"/>
    </source>
</evidence>